<gene>
    <name evidence="12" type="ORF">OXD698_LOCUS37010</name>
</gene>
<dbReference type="PROSITE" id="PS51450">
    <property type="entry name" value="LRR"/>
    <property type="match status" value="2"/>
</dbReference>
<dbReference type="SUPFAM" id="SSF52058">
    <property type="entry name" value="L domain-like"/>
    <property type="match status" value="1"/>
</dbReference>
<evidence type="ECO:0000256" key="9">
    <source>
        <dbReference type="ARBA" id="ARBA00023157"/>
    </source>
</evidence>
<dbReference type="GO" id="GO:0034220">
    <property type="term" value="P:monoatomic ion transmembrane transport"/>
    <property type="evidence" value="ECO:0007669"/>
    <property type="project" value="UniProtKB-KW"/>
</dbReference>
<evidence type="ECO:0000256" key="8">
    <source>
        <dbReference type="ARBA" id="ARBA00023136"/>
    </source>
</evidence>
<comment type="subcellular location">
    <subcellularLocation>
        <location evidence="1">Cell membrane</location>
        <topology evidence="1">Single-pass membrane protein</topology>
    </subcellularLocation>
</comment>
<dbReference type="InterPro" id="IPR001611">
    <property type="entry name" value="Leu-rich_rpt"/>
</dbReference>
<evidence type="ECO:0000256" key="6">
    <source>
        <dbReference type="ARBA" id="ARBA00022989"/>
    </source>
</evidence>
<proteinExistence type="predicted"/>
<keyword evidence="10" id="KW-0407">Ion channel</keyword>
<keyword evidence="8 11" id="KW-0472">Membrane</keyword>
<organism evidence="12 13">
    <name type="scientific">Adineta steineri</name>
    <dbReference type="NCBI Taxonomy" id="433720"/>
    <lineage>
        <taxon>Eukaryota</taxon>
        <taxon>Metazoa</taxon>
        <taxon>Spiralia</taxon>
        <taxon>Gnathifera</taxon>
        <taxon>Rotifera</taxon>
        <taxon>Eurotatoria</taxon>
        <taxon>Bdelloidea</taxon>
        <taxon>Adinetida</taxon>
        <taxon>Adinetidae</taxon>
        <taxon>Adineta</taxon>
    </lineage>
</organism>
<dbReference type="InterPro" id="IPR051432">
    <property type="entry name" value="KCNMA1_auxiliary"/>
</dbReference>
<evidence type="ECO:0000256" key="4">
    <source>
        <dbReference type="ARBA" id="ARBA00022692"/>
    </source>
</evidence>
<evidence type="ECO:0000256" key="10">
    <source>
        <dbReference type="ARBA" id="ARBA00023303"/>
    </source>
</evidence>
<evidence type="ECO:0000256" key="7">
    <source>
        <dbReference type="ARBA" id="ARBA00023065"/>
    </source>
</evidence>
<dbReference type="Gene3D" id="3.80.10.10">
    <property type="entry name" value="Ribonuclease Inhibitor"/>
    <property type="match status" value="1"/>
</dbReference>
<keyword evidence="5" id="KW-0732">Signal</keyword>
<evidence type="ECO:0000256" key="1">
    <source>
        <dbReference type="ARBA" id="ARBA00004162"/>
    </source>
</evidence>
<keyword evidence="7" id="KW-0406">Ion transport</keyword>
<name>A0A819WV43_9BILA</name>
<keyword evidence="4 11" id="KW-0812">Transmembrane</keyword>
<dbReference type="PANTHER" id="PTHR46473:SF26">
    <property type="entry name" value="LRRNT DOMAIN-CONTAINING PROTEIN"/>
    <property type="match status" value="1"/>
</dbReference>
<dbReference type="Proteomes" id="UP000663844">
    <property type="component" value="Unassembled WGS sequence"/>
</dbReference>
<evidence type="ECO:0000256" key="2">
    <source>
        <dbReference type="ARBA" id="ARBA00022448"/>
    </source>
</evidence>
<keyword evidence="3" id="KW-1003">Cell membrane</keyword>
<evidence type="ECO:0000313" key="13">
    <source>
        <dbReference type="Proteomes" id="UP000663844"/>
    </source>
</evidence>
<keyword evidence="2" id="KW-0813">Transport</keyword>
<evidence type="ECO:0000256" key="5">
    <source>
        <dbReference type="ARBA" id="ARBA00022729"/>
    </source>
</evidence>
<evidence type="ECO:0000256" key="3">
    <source>
        <dbReference type="ARBA" id="ARBA00022475"/>
    </source>
</evidence>
<dbReference type="AlphaFoldDB" id="A0A819WV43"/>
<dbReference type="Pfam" id="PF13855">
    <property type="entry name" value="LRR_8"/>
    <property type="match status" value="1"/>
</dbReference>
<dbReference type="PANTHER" id="PTHR46473">
    <property type="entry name" value="GH08155P"/>
    <property type="match status" value="1"/>
</dbReference>
<sequence>MCSVKLQILSDDVLIVQSEKKENEGKRTTYIYSFDFLNNKCLQQYINFFLFCFLLLINSTKSYNITSCIPNTSCQCYLTKSAFTLSNCSHTLSDIPIFNSNNITRIIARNAFTQWPSQLCKYSNIHILDLSGSYFNSEFVDLSCLTHIVHLNLSNTKLTKIPNFHKNFSNYLQILDLSNNNIKILDGIAFQSLNNLISLLLQNNPIESIEHLENLFNLTNVELINLHSLNLDVTLKQSLTIDQWIDISHQWENPKKIFTIRMNGIPLQRIIPKPDQFQIISVDAMKNILKMFINSTFISLANTPICNCAHLRSYQRYFSYIDYQKKYSSPLFQSTKCLMPDGNTYAPLFDRLTYINLRCPLLSKISFFPLLTSSSSTIYSVSISCFIIYLILIC</sequence>
<keyword evidence="6 11" id="KW-1133">Transmembrane helix</keyword>
<feature type="transmembrane region" description="Helical" evidence="11">
    <location>
        <begin position="367"/>
        <end position="392"/>
    </location>
</feature>
<dbReference type="EMBL" id="CAJOAZ010006330">
    <property type="protein sequence ID" value="CAF4130918.1"/>
    <property type="molecule type" value="Genomic_DNA"/>
</dbReference>
<dbReference type="GO" id="GO:0005886">
    <property type="term" value="C:plasma membrane"/>
    <property type="evidence" value="ECO:0007669"/>
    <property type="project" value="UniProtKB-SubCell"/>
</dbReference>
<evidence type="ECO:0000313" key="12">
    <source>
        <dbReference type="EMBL" id="CAF4130918.1"/>
    </source>
</evidence>
<evidence type="ECO:0000256" key="11">
    <source>
        <dbReference type="SAM" id="Phobius"/>
    </source>
</evidence>
<accession>A0A819WV43</accession>
<comment type="caution">
    <text evidence="12">The sequence shown here is derived from an EMBL/GenBank/DDBJ whole genome shotgun (WGS) entry which is preliminary data.</text>
</comment>
<keyword evidence="9" id="KW-1015">Disulfide bond</keyword>
<reference evidence="12" key="1">
    <citation type="submission" date="2021-02" db="EMBL/GenBank/DDBJ databases">
        <authorList>
            <person name="Nowell W R."/>
        </authorList>
    </citation>
    <scope>NUCLEOTIDE SEQUENCE</scope>
</reference>
<protein>
    <submittedName>
        <fullName evidence="12">Uncharacterized protein</fullName>
    </submittedName>
</protein>
<dbReference type="InterPro" id="IPR032675">
    <property type="entry name" value="LRR_dom_sf"/>
</dbReference>